<dbReference type="Gene3D" id="3.40.50.300">
    <property type="entry name" value="P-loop containing nucleotide triphosphate hydrolases"/>
    <property type="match status" value="1"/>
</dbReference>
<name>A0A3G4ZQC0_9VIRU</name>
<gene>
    <name evidence="4" type="ORF">Terrestrivirus2_147</name>
</gene>
<dbReference type="Pfam" id="PF06414">
    <property type="entry name" value="Zeta_toxin"/>
    <property type="match status" value="1"/>
</dbReference>
<accession>A0A3G4ZQC0</accession>
<evidence type="ECO:0000259" key="3">
    <source>
        <dbReference type="Pfam" id="PF06414"/>
    </source>
</evidence>
<evidence type="ECO:0000313" key="4">
    <source>
        <dbReference type="EMBL" id="AYV75639.1"/>
    </source>
</evidence>
<dbReference type="GO" id="GO:0016301">
    <property type="term" value="F:kinase activity"/>
    <property type="evidence" value="ECO:0007669"/>
    <property type="project" value="InterPro"/>
</dbReference>
<sequence>MDYENEFKYMSIVNLMDKTYHKKKYSIERAKIHEKIIDDHFVDKNNQNNKVNIIFMTGCYGSGKSYVLETLFANNFLERNKYVYVDIDYIRTLLPEIKEQMNNLLSFHDIVEKTNCESKYIAEIIERKAIIENYNVIIDGSHHHNWCHNIYIPWIKKINPTIFILLLYVNVSLETILKRIILRERTVPVDILKEVHDKVSKNINYLKNSVDKVIEINNENHFYAEKYENDLRCLSHKENSIKYQSFN</sequence>
<dbReference type="EMBL" id="MK071980">
    <property type="protein sequence ID" value="AYV75639.1"/>
    <property type="molecule type" value="Genomic_DNA"/>
</dbReference>
<reference evidence="4" key="1">
    <citation type="submission" date="2018-10" db="EMBL/GenBank/DDBJ databases">
        <title>Hidden diversity of soil giant viruses.</title>
        <authorList>
            <person name="Schulz F."/>
            <person name="Alteio L."/>
            <person name="Goudeau D."/>
            <person name="Ryan E.M."/>
            <person name="Malmstrom R.R."/>
            <person name="Blanchard J."/>
            <person name="Woyke T."/>
        </authorList>
    </citation>
    <scope>NUCLEOTIDE SEQUENCE</scope>
    <source>
        <strain evidence="4">TEV1</strain>
    </source>
</reference>
<evidence type="ECO:0000256" key="2">
    <source>
        <dbReference type="ARBA" id="ARBA00022840"/>
    </source>
</evidence>
<dbReference type="InterPro" id="IPR010488">
    <property type="entry name" value="Zeta_toxin_domain"/>
</dbReference>
<dbReference type="InterPro" id="IPR027417">
    <property type="entry name" value="P-loop_NTPase"/>
</dbReference>
<protein>
    <recommendedName>
        <fullName evidence="3">Zeta toxin domain-containing protein</fullName>
    </recommendedName>
</protein>
<keyword evidence="1" id="KW-0547">Nucleotide-binding</keyword>
<organism evidence="4">
    <name type="scientific">Terrestrivirus sp</name>
    <dbReference type="NCBI Taxonomy" id="2487775"/>
    <lineage>
        <taxon>Viruses</taxon>
        <taxon>Varidnaviria</taxon>
        <taxon>Bamfordvirae</taxon>
        <taxon>Nucleocytoviricota</taxon>
        <taxon>Megaviricetes</taxon>
        <taxon>Imitervirales</taxon>
        <taxon>Mimiviridae</taxon>
        <taxon>Klosneuvirinae</taxon>
    </lineage>
</organism>
<proteinExistence type="predicted"/>
<keyword evidence="2" id="KW-0067">ATP-binding</keyword>
<feature type="domain" description="Zeta toxin" evidence="3">
    <location>
        <begin position="45"/>
        <end position="226"/>
    </location>
</feature>
<evidence type="ECO:0000256" key="1">
    <source>
        <dbReference type="ARBA" id="ARBA00022741"/>
    </source>
</evidence>
<dbReference type="GO" id="GO:0005524">
    <property type="term" value="F:ATP binding"/>
    <property type="evidence" value="ECO:0007669"/>
    <property type="project" value="UniProtKB-KW"/>
</dbReference>
<dbReference type="SUPFAM" id="SSF52540">
    <property type="entry name" value="P-loop containing nucleoside triphosphate hydrolases"/>
    <property type="match status" value="1"/>
</dbReference>